<keyword evidence="4" id="KW-1185">Reference proteome</keyword>
<dbReference type="SUPFAM" id="SSF48371">
    <property type="entry name" value="ARM repeat"/>
    <property type="match status" value="1"/>
</dbReference>
<feature type="compositionally biased region" description="Gly residues" evidence="2">
    <location>
        <begin position="847"/>
        <end position="859"/>
    </location>
</feature>
<dbReference type="InterPro" id="IPR039786">
    <property type="entry name" value="EFR3"/>
</dbReference>
<dbReference type="OrthoDB" id="19232at2759"/>
<comment type="similarity">
    <text evidence="1">Belongs to the EFR3 family.</text>
</comment>
<evidence type="ECO:0000256" key="2">
    <source>
        <dbReference type="SAM" id="MobiDB-lite"/>
    </source>
</evidence>
<dbReference type="Pfam" id="PF21072">
    <property type="entry name" value="EFR3"/>
    <property type="match status" value="1"/>
</dbReference>
<feature type="region of interest" description="Disordered" evidence="2">
    <location>
        <begin position="1"/>
        <end position="34"/>
    </location>
</feature>
<dbReference type="GO" id="GO:0072659">
    <property type="term" value="P:protein localization to plasma membrane"/>
    <property type="evidence" value="ECO:0007669"/>
    <property type="project" value="InterPro"/>
</dbReference>
<dbReference type="InterPro" id="IPR049150">
    <property type="entry name" value="EFR3_HEAT-like_rpt"/>
</dbReference>
<feature type="compositionally biased region" description="Polar residues" evidence="2">
    <location>
        <begin position="889"/>
        <end position="898"/>
    </location>
</feature>
<organism evidence="3 4">
    <name type="scientific">Actinomortierella ambigua</name>
    <dbReference type="NCBI Taxonomy" id="1343610"/>
    <lineage>
        <taxon>Eukaryota</taxon>
        <taxon>Fungi</taxon>
        <taxon>Fungi incertae sedis</taxon>
        <taxon>Mucoromycota</taxon>
        <taxon>Mortierellomycotina</taxon>
        <taxon>Mortierellomycetes</taxon>
        <taxon>Mortierellales</taxon>
        <taxon>Mortierellaceae</taxon>
        <taxon>Actinomortierella</taxon>
    </lineage>
</organism>
<comment type="caution">
    <text evidence="3">The sequence shown here is derived from an EMBL/GenBank/DDBJ whole genome shotgun (WGS) entry which is preliminary data.</text>
</comment>
<dbReference type="AlphaFoldDB" id="A0A9P6UBG3"/>
<feature type="compositionally biased region" description="Low complexity" evidence="2">
    <location>
        <begin position="1"/>
        <end position="21"/>
    </location>
</feature>
<evidence type="ECO:0000313" key="3">
    <source>
        <dbReference type="EMBL" id="KAG0267685.1"/>
    </source>
</evidence>
<sequence>MATTRSRSASVSTTGAASVTSIPPPPVPSPGATHSSFIPSRYVKHASLINNCYPTRPEEKGPRSSELSYLVFYATSKPAKLTKVGNYIERRVVRDIRKKRLSDVHCSLEIIKSVLVASKAHLNIFAKNIVSILDTLLADLSDFDIVRHCQNVFAVFCSAHDGSTLGVDAEFRSIYDRVVLRFAEIATIRFDQPNSRNRYRMVGLRALNGVVSSQALYACDHKAQLNMVLPSILDILIESKTTLDAVEPSEPVVPQSPRRSMSIHQAVHPDNTVLDDDVTAEALLCLRALFKTPNGANVRLTLGPTFSYLDDNMTWWPATFGVGIIKVILNSILPQFRYMLVNELIIRLDGVEASTPDPILCLQKRATLISALEAILTSSLSFVGMPVLEVLNSLLSTLTKSLASSSSPSNTKEGQLIALENVIQDGLVNSIGGLATHIYYSNQIPHIISHLVGKLSSQVGATRQPTTIENVPTAEYRVALLKCLKAVIRTSKKSGRQSSSFHAVEVSAELLTPCLGLLLESNVGVRTGFAQVLITFLMPAEEVSTQHGGASNGVGSGAASLNNGSTQVAGDDASSSSSQSIRSGEDAGGAGSPSRSPSVPIISSDLYFRAAAHQTLHAYACLPTATPADMAAIYGILRALFAHYEDDEFIRVVPLLFSLQDWCLGAAASSTAAGENGSADSAVNLASQKQHEGSGSQESVVSRKRALATVILIYLQKSVHNFGMQEPQEYLETIKRAREEAGQCMPIYYENQESLTRLVNTTSGSVWDKPSEPVDPVLAHPLARDHLITLLTTTGSDRFRSAAERFALAFNPESPAGVLNQSGGGLVGGLASGLFLSAHMTGALSGSSGGAGSANGFGGQHHRPERSVDSRIRISRHLDGWSLPKLPQSLASSTGDLSTTMEEEGEGAVTGTTTMTNDGSLNGTSTIGHRHVGIENLKEALAAASLGTDISATTTSVASDAASSITSHGGSGSNGGGRYFPLSIQAQTLKKQQQAQHLQELALKGHVDGTLTPASHLAASRPDLANLLNTIHIPAVTATANTSALSLVTPPY</sequence>
<evidence type="ECO:0000313" key="4">
    <source>
        <dbReference type="Proteomes" id="UP000807716"/>
    </source>
</evidence>
<reference evidence="3" key="1">
    <citation type="journal article" date="2020" name="Fungal Divers.">
        <title>Resolving the Mortierellaceae phylogeny through synthesis of multi-gene phylogenetics and phylogenomics.</title>
        <authorList>
            <person name="Vandepol N."/>
            <person name="Liber J."/>
            <person name="Desiro A."/>
            <person name="Na H."/>
            <person name="Kennedy M."/>
            <person name="Barry K."/>
            <person name="Grigoriev I.V."/>
            <person name="Miller A.N."/>
            <person name="O'Donnell K."/>
            <person name="Stajich J.E."/>
            <person name="Bonito G."/>
        </authorList>
    </citation>
    <scope>NUCLEOTIDE SEQUENCE</scope>
    <source>
        <strain evidence="3">BC1065</strain>
    </source>
</reference>
<dbReference type="PANTHER" id="PTHR47766:SF1">
    <property type="entry name" value="PROTEIN EFR3"/>
    <property type="match status" value="1"/>
</dbReference>
<dbReference type="Proteomes" id="UP000807716">
    <property type="component" value="Unassembled WGS sequence"/>
</dbReference>
<proteinExistence type="inferred from homology"/>
<feature type="region of interest" description="Disordered" evidence="2">
    <location>
        <begin position="845"/>
        <end position="867"/>
    </location>
</feature>
<feature type="region of interest" description="Disordered" evidence="2">
    <location>
        <begin position="547"/>
        <end position="597"/>
    </location>
</feature>
<evidence type="ECO:0000256" key="1">
    <source>
        <dbReference type="ARBA" id="ARBA00010216"/>
    </source>
</evidence>
<feature type="region of interest" description="Disordered" evidence="2">
    <location>
        <begin position="889"/>
        <end position="921"/>
    </location>
</feature>
<feature type="compositionally biased region" description="Low complexity" evidence="2">
    <location>
        <begin position="907"/>
        <end position="916"/>
    </location>
</feature>
<name>A0A9P6UBG3_9FUNG</name>
<dbReference type="InterPro" id="IPR016024">
    <property type="entry name" value="ARM-type_fold"/>
</dbReference>
<accession>A0A9P6UBG3</accession>
<gene>
    <name evidence="3" type="primary">EFR3</name>
    <name evidence="3" type="ORF">DFQ27_008466</name>
</gene>
<dbReference type="PANTHER" id="PTHR47766">
    <property type="entry name" value="PROTEIN EFR3"/>
    <property type="match status" value="1"/>
</dbReference>
<dbReference type="EMBL" id="JAAAJB010000071">
    <property type="protein sequence ID" value="KAG0267685.1"/>
    <property type="molecule type" value="Genomic_DNA"/>
</dbReference>
<protein>
    <submittedName>
        <fullName evidence="3">Plasma membrane localization protein</fullName>
    </submittedName>
</protein>